<reference evidence="2" key="3">
    <citation type="submission" date="2025-08" db="UniProtKB">
        <authorList>
            <consortium name="RefSeq"/>
        </authorList>
    </citation>
    <scope>IDENTIFICATION</scope>
    <source>
        <strain evidence="2">CBS 342.82</strain>
    </source>
</reference>
<accession>A0A6J3LRZ8</accession>
<evidence type="ECO:0000313" key="1">
    <source>
        <dbReference type="Proteomes" id="UP000504637"/>
    </source>
</evidence>
<reference evidence="2" key="2">
    <citation type="submission" date="2020-04" db="EMBL/GenBank/DDBJ databases">
        <authorList>
            <consortium name="NCBI Genome Project"/>
        </authorList>
    </citation>
    <scope>NUCLEOTIDE SEQUENCE</scope>
    <source>
        <strain evidence="2">CBS 342.82</strain>
    </source>
</reference>
<protein>
    <submittedName>
        <fullName evidence="2">Uncharacterized protein</fullName>
    </submittedName>
</protein>
<name>A0A6J3LRZ8_9PEZI</name>
<reference evidence="2" key="1">
    <citation type="submission" date="2020-01" db="EMBL/GenBank/DDBJ databases">
        <authorList>
            <consortium name="DOE Joint Genome Institute"/>
            <person name="Haridas S."/>
            <person name="Albert R."/>
            <person name="Binder M."/>
            <person name="Bloem J."/>
            <person name="Labutti K."/>
            <person name="Salamov A."/>
            <person name="Andreopoulos B."/>
            <person name="Baker S.E."/>
            <person name="Barry K."/>
            <person name="Bills G."/>
            <person name="Bluhm B.H."/>
            <person name="Cannon C."/>
            <person name="Castanera R."/>
            <person name="Culley D.E."/>
            <person name="Daum C."/>
            <person name="Ezra D."/>
            <person name="Gonzalez J.B."/>
            <person name="Henrissat B."/>
            <person name="Kuo A."/>
            <person name="Liang C."/>
            <person name="Lipzen A."/>
            <person name="Lutzoni F."/>
            <person name="Magnuson J."/>
            <person name="Mondo S."/>
            <person name="Nolan M."/>
            <person name="Ohm R."/>
            <person name="Pangilinan J."/>
            <person name="Park H.-J."/>
            <person name="Ramirez L."/>
            <person name="Alfaro M."/>
            <person name="Sun H."/>
            <person name="Tritt A."/>
            <person name="Yoshinaga Y."/>
            <person name="Zwiers L.-H."/>
            <person name="Turgeon B.G."/>
            <person name="Goodwin S.B."/>
            <person name="Spatafora J.W."/>
            <person name="Crous P.W."/>
            <person name="Grigoriev I.V."/>
        </authorList>
    </citation>
    <scope>NUCLEOTIDE SEQUENCE</scope>
    <source>
        <strain evidence="2">CBS 342.82</strain>
    </source>
</reference>
<dbReference type="RefSeq" id="XP_033455434.1">
    <property type="nucleotide sequence ID" value="XM_033609049.1"/>
</dbReference>
<evidence type="ECO:0000313" key="2">
    <source>
        <dbReference type="RefSeq" id="XP_033455434.1"/>
    </source>
</evidence>
<organism evidence="2">
    <name type="scientific">Dissoconium aciculare CBS 342.82</name>
    <dbReference type="NCBI Taxonomy" id="1314786"/>
    <lineage>
        <taxon>Eukaryota</taxon>
        <taxon>Fungi</taxon>
        <taxon>Dikarya</taxon>
        <taxon>Ascomycota</taxon>
        <taxon>Pezizomycotina</taxon>
        <taxon>Dothideomycetes</taxon>
        <taxon>Dothideomycetidae</taxon>
        <taxon>Mycosphaerellales</taxon>
        <taxon>Dissoconiaceae</taxon>
        <taxon>Dissoconium</taxon>
    </lineage>
</organism>
<keyword evidence="1" id="KW-1185">Reference proteome</keyword>
<dbReference type="AlphaFoldDB" id="A0A6J3LRZ8"/>
<dbReference type="GeneID" id="54366850"/>
<gene>
    <name evidence="2" type="ORF">K489DRAFT_93112</name>
</gene>
<sequence length="79" mass="8650">MSAKAAREQDIIAGNRIRGRGLSIIAMAARRTSTLRPLDRLTGMLFILISIGDRRTSAAIDSSRTPRSYGLFPATRGFQ</sequence>
<proteinExistence type="predicted"/>
<dbReference type="Proteomes" id="UP000504637">
    <property type="component" value="Unplaced"/>
</dbReference>